<comment type="caution">
    <text evidence="2">The sequence shown here is derived from an EMBL/GenBank/DDBJ whole genome shotgun (WGS) entry which is preliminary data.</text>
</comment>
<gene>
    <name evidence="2" type="ORF">Adt_43001</name>
</gene>
<dbReference type="PANTHER" id="PTHR34682">
    <property type="entry name" value="AT HOOK MOTIF-CONTAINING PROTEIN"/>
    <property type="match status" value="1"/>
</dbReference>
<name>A0ABD1PT98_9LAMI</name>
<protein>
    <submittedName>
        <fullName evidence="2">Uncharacterized protein</fullName>
    </submittedName>
</protein>
<reference evidence="3" key="1">
    <citation type="submission" date="2024-07" db="EMBL/GenBank/DDBJ databases">
        <title>Two chromosome-level genome assemblies of Korean endemic species Abeliophyllum distichum and Forsythia ovata (Oleaceae).</title>
        <authorList>
            <person name="Jang H."/>
        </authorList>
    </citation>
    <scope>NUCLEOTIDE SEQUENCE [LARGE SCALE GENOMIC DNA]</scope>
</reference>
<feature type="region of interest" description="Disordered" evidence="1">
    <location>
        <begin position="1"/>
        <end position="51"/>
    </location>
</feature>
<feature type="compositionally biased region" description="Basic and acidic residues" evidence="1">
    <location>
        <begin position="232"/>
        <end position="243"/>
    </location>
</feature>
<evidence type="ECO:0000313" key="3">
    <source>
        <dbReference type="Proteomes" id="UP001604336"/>
    </source>
</evidence>
<feature type="region of interest" description="Disordered" evidence="1">
    <location>
        <begin position="229"/>
        <end position="262"/>
    </location>
</feature>
<feature type="compositionally biased region" description="Polar residues" evidence="1">
    <location>
        <begin position="32"/>
        <end position="41"/>
    </location>
</feature>
<proteinExistence type="predicted"/>
<dbReference type="Proteomes" id="UP001604336">
    <property type="component" value="Unassembled WGS sequence"/>
</dbReference>
<organism evidence="2 3">
    <name type="scientific">Abeliophyllum distichum</name>
    <dbReference type="NCBI Taxonomy" id="126358"/>
    <lineage>
        <taxon>Eukaryota</taxon>
        <taxon>Viridiplantae</taxon>
        <taxon>Streptophyta</taxon>
        <taxon>Embryophyta</taxon>
        <taxon>Tracheophyta</taxon>
        <taxon>Spermatophyta</taxon>
        <taxon>Magnoliopsida</taxon>
        <taxon>eudicotyledons</taxon>
        <taxon>Gunneridae</taxon>
        <taxon>Pentapetalae</taxon>
        <taxon>asterids</taxon>
        <taxon>lamiids</taxon>
        <taxon>Lamiales</taxon>
        <taxon>Oleaceae</taxon>
        <taxon>Forsythieae</taxon>
        <taxon>Abeliophyllum</taxon>
    </lineage>
</organism>
<dbReference type="EMBL" id="JBFOLK010000013">
    <property type="protein sequence ID" value="KAL2467150.1"/>
    <property type="molecule type" value="Genomic_DNA"/>
</dbReference>
<evidence type="ECO:0000313" key="2">
    <source>
        <dbReference type="EMBL" id="KAL2467150.1"/>
    </source>
</evidence>
<feature type="region of interest" description="Disordered" evidence="1">
    <location>
        <begin position="459"/>
        <end position="483"/>
    </location>
</feature>
<dbReference type="InterPro" id="IPR045881">
    <property type="entry name" value="MNM1-like"/>
</dbReference>
<feature type="compositionally biased region" description="Polar residues" evidence="1">
    <location>
        <begin position="245"/>
        <end position="262"/>
    </location>
</feature>
<dbReference type="PANTHER" id="PTHR34682:SF3">
    <property type="entry name" value="AT HOOK MOTIF-CONTAINING PROTEIN"/>
    <property type="match status" value="1"/>
</dbReference>
<keyword evidence="3" id="KW-1185">Reference proteome</keyword>
<dbReference type="AlphaFoldDB" id="A0ABD1PT98"/>
<sequence length="541" mass="59929">MSAASKPLANQISESLPAKRKRGRPRKDGDITRNSSLQSIATPIPESMKRVEKDEVNLKDGSVSNMSGQNVYGVIDGSFDAGYFITVRIGNNGTPLRGVVFLPGKFTPITAANDVAPQAKMYQRTEIPNPEMDCQNRVNDNDITPRSKIVVVPSLEDVKRHSMDIRPVEPCKLPPIVPRTSSITSLGSKISLPENQEVGLEKKSQSAPPIENLRMVEQDEVMQVFEVSTPLKEPKATDGEAVKDVSQSSSRATASNLPGNETMNQEPQFQQNAVKSGYVHHIPSLSLRPLLSGTQVVSEMEGTNQETRQRPLSADYLSFPSESQNLISRFHPSPLDHSETQGPTFELHESHVVAQLQSVPGELQAMESELQPTDLFHNELKSSNFKFHQDFFTDQSHTTGFQESICSDNELKNPNLVSPQHTMINEHLNFTVGMPKSPTRNDVQETNFEPEAKVTRISERRRDGEEEVGNARSNDKAGSLSALRTRDEDVPLKLELGESTLGGRLYELASCSVDCTTDMDFVLSDVVQPTEPRYHQSMQLP</sequence>
<evidence type="ECO:0000256" key="1">
    <source>
        <dbReference type="SAM" id="MobiDB-lite"/>
    </source>
</evidence>
<accession>A0ABD1PT98</accession>